<gene>
    <name evidence="1" type="ORF">SOW75_24670</name>
</gene>
<comment type="caution">
    <text evidence="1">The sequence shown here is derived from an EMBL/GenBank/DDBJ whole genome shotgun (WGS) entry which is preliminary data.</text>
</comment>
<organism evidence="1 2">
    <name type="scientific">Pseudomonas asiatica</name>
    <dbReference type="NCBI Taxonomy" id="2219225"/>
    <lineage>
        <taxon>Bacteria</taxon>
        <taxon>Pseudomonadati</taxon>
        <taxon>Pseudomonadota</taxon>
        <taxon>Gammaproteobacteria</taxon>
        <taxon>Pseudomonadales</taxon>
        <taxon>Pseudomonadaceae</taxon>
        <taxon>Pseudomonas</taxon>
    </lineage>
</organism>
<dbReference type="Proteomes" id="UP001292116">
    <property type="component" value="Unassembled WGS sequence"/>
</dbReference>
<evidence type="ECO:0000313" key="1">
    <source>
        <dbReference type="EMBL" id="MDZ5741379.1"/>
    </source>
</evidence>
<protein>
    <submittedName>
        <fullName evidence="1">Phosphotriesterase</fullName>
    </submittedName>
</protein>
<dbReference type="EMBL" id="JAXUBM010000040">
    <property type="protein sequence ID" value="MDZ5741379.1"/>
    <property type="molecule type" value="Genomic_DNA"/>
</dbReference>
<accession>A0ABU5L5H1</accession>
<name>A0ABU5L5H1_9PSED</name>
<evidence type="ECO:0000313" key="2">
    <source>
        <dbReference type="Proteomes" id="UP001292116"/>
    </source>
</evidence>
<dbReference type="RefSeq" id="WP_322492147.1">
    <property type="nucleotide sequence ID" value="NZ_JAXUBM010000040.1"/>
</dbReference>
<sequence>MSVFKVFNWDEKVRTSLKKIKVGDIFCFAIKGKGYGAGRIMVPNSLGHIAEIFDQILISPVVDSVFFSRLGDPVILDSYSLFDRKTEGDWRVGAHQENYQPSTEEDVRFVYGVADNVKLVDIFDNETAFTGGEGAYPSYSPMGDKDVKDLLRGID</sequence>
<keyword evidence="2" id="KW-1185">Reference proteome</keyword>
<proteinExistence type="predicted"/>
<reference evidence="1 2" key="1">
    <citation type="submission" date="2023-11" db="EMBL/GenBank/DDBJ databases">
        <title>Draft genomes analysis of Pseudomonas asiatica isolated from milk, feces and farm soil of cows suffering from clinical mastitis.</title>
        <authorList>
            <person name="Rahman T."/>
            <person name="Das Z.C."/>
            <person name="Hoque M.N."/>
        </authorList>
    </citation>
    <scope>NUCLEOTIDE SEQUENCE [LARGE SCALE GENOMIC DNA]</scope>
    <source>
        <strain evidence="1 2">2F2</strain>
    </source>
</reference>